<evidence type="ECO:0000313" key="5">
    <source>
        <dbReference type="EMBL" id="KOS09830.1"/>
    </source>
</evidence>
<evidence type="ECO:0000256" key="1">
    <source>
        <dbReference type="ARBA" id="ARBA00008361"/>
    </source>
</evidence>
<dbReference type="PANTHER" id="PTHR44942">
    <property type="entry name" value="METHYLTRANSF_11 DOMAIN-CONTAINING PROTEIN"/>
    <property type="match status" value="1"/>
</dbReference>
<dbReference type="Pfam" id="PF08241">
    <property type="entry name" value="Methyltransf_11"/>
    <property type="match status" value="1"/>
</dbReference>
<accession>A0A0M8MM46</accession>
<dbReference type="OrthoDB" id="9797252at2"/>
<reference evidence="5" key="1">
    <citation type="submission" date="2015-04" db="EMBL/GenBank/DDBJ databases">
        <title>Complete genome sequence of Microbacterium chocolatum SIT 101, a bacterium enantioselectively hydrolyzing mesomeric diesters.</title>
        <authorList>
            <person name="Li X."/>
            <person name="Xu Y."/>
        </authorList>
    </citation>
    <scope>NUCLEOTIDE SEQUENCE [LARGE SCALE GENOMIC DNA]</scope>
    <source>
        <strain evidence="5">SIT 101</strain>
    </source>
</reference>
<dbReference type="GO" id="GO:0008757">
    <property type="term" value="F:S-adenosylmethionine-dependent methyltransferase activity"/>
    <property type="evidence" value="ECO:0007669"/>
    <property type="project" value="InterPro"/>
</dbReference>
<proteinExistence type="inferred from homology"/>
<keyword evidence="2 5" id="KW-0489">Methyltransferase</keyword>
<protein>
    <submittedName>
        <fullName evidence="5">SAM-dependent methyltransferase</fullName>
    </submittedName>
</protein>
<organism evidence="5 6">
    <name type="scientific">Microbacterium aurantiacum</name>
    <dbReference type="NCBI Taxonomy" id="162393"/>
    <lineage>
        <taxon>Bacteria</taxon>
        <taxon>Bacillati</taxon>
        <taxon>Actinomycetota</taxon>
        <taxon>Actinomycetes</taxon>
        <taxon>Micrococcales</taxon>
        <taxon>Microbacteriaceae</taxon>
        <taxon>Microbacterium</taxon>
    </lineage>
</organism>
<evidence type="ECO:0000256" key="2">
    <source>
        <dbReference type="ARBA" id="ARBA00022603"/>
    </source>
</evidence>
<dbReference type="CDD" id="cd02440">
    <property type="entry name" value="AdoMet_MTases"/>
    <property type="match status" value="1"/>
</dbReference>
<dbReference type="SUPFAM" id="SSF53335">
    <property type="entry name" value="S-adenosyl-L-methionine-dependent methyltransferases"/>
    <property type="match status" value="1"/>
</dbReference>
<dbReference type="EMBL" id="LAVO01000017">
    <property type="protein sequence ID" value="KOS09830.1"/>
    <property type="molecule type" value="Genomic_DNA"/>
</dbReference>
<dbReference type="KEGG" id="mcw:A8L33_12335"/>
<dbReference type="PATRIC" id="fig|84292.3.peg.2799"/>
<dbReference type="InterPro" id="IPR051052">
    <property type="entry name" value="Diverse_substrate_MTase"/>
</dbReference>
<evidence type="ECO:0000256" key="3">
    <source>
        <dbReference type="ARBA" id="ARBA00022679"/>
    </source>
</evidence>
<dbReference type="InterPro" id="IPR029063">
    <property type="entry name" value="SAM-dependent_MTases_sf"/>
</dbReference>
<name>A0A0M8MM46_9MICO</name>
<dbReference type="Gene3D" id="3.40.50.150">
    <property type="entry name" value="Vaccinia Virus protein VP39"/>
    <property type="match status" value="1"/>
</dbReference>
<gene>
    <name evidence="5" type="ORF">XI38_13760</name>
</gene>
<evidence type="ECO:0000259" key="4">
    <source>
        <dbReference type="Pfam" id="PF08241"/>
    </source>
</evidence>
<dbReference type="InterPro" id="IPR013216">
    <property type="entry name" value="Methyltransf_11"/>
</dbReference>
<feature type="domain" description="Methyltransferase type 11" evidence="4">
    <location>
        <begin position="46"/>
        <end position="134"/>
    </location>
</feature>
<comment type="caution">
    <text evidence="5">The sequence shown here is derived from an EMBL/GenBank/DDBJ whole genome shotgun (WGS) entry which is preliminary data.</text>
</comment>
<dbReference type="PANTHER" id="PTHR44942:SF4">
    <property type="entry name" value="METHYLTRANSFERASE TYPE 11 DOMAIN-CONTAINING PROTEIN"/>
    <property type="match status" value="1"/>
</dbReference>
<dbReference type="GO" id="GO:0032259">
    <property type="term" value="P:methylation"/>
    <property type="evidence" value="ECO:0007669"/>
    <property type="project" value="UniProtKB-KW"/>
</dbReference>
<evidence type="ECO:0000313" key="6">
    <source>
        <dbReference type="Proteomes" id="UP000037737"/>
    </source>
</evidence>
<dbReference type="AlphaFoldDB" id="A0A0M8MM46"/>
<dbReference type="Proteomes" id="UP000037737">
    <property type="component" value="Unassembled WGS sequence"/>
</dbReference>
<sequence>MADDALARSFGAVAGVYESGRPGYPLEVAQWLLEPVASLMRTARVVDLGAGTGKLTRVLREAGADVVAVDPDAAMLAELRVRVPGVPTFLGAAERMPLPDASVDAVVMAQAWHWVDPAEAAAEVGRVLRSSGVLGLVWNIREDAVAWVAALTAAMGGSHAEEMLATGDVRAGAPIGPWERRTWQWERTLTRETLLDMVASRSRVIAASVEERTAILDRVSDLFDAQCRREAGIEVVDLPYRTEAFRGIRA</sequence>
<keyword evidence="3" id="KW-0808">Transferase</keyword>
<comment type="similarity">
    <text evidence="1">Belongs to the methyltransferase superfamily.</text>
</comment>
<keyword evidence="6" id="KW-1185">Reference proteome</keyword>